<evidence type="ECO:0000313" key="2">
    <source>
        <dbReference type="Proteomes" id="UP000189021"/>
    </source>
</evidence>
<keyword evidence="2" id="KW-1185">Reference proteome</keyword>
<proteinExistence type="predicted"/>
<accession>A0AB36K272</accession>
<comment type="caution">
    <text evidence="1">The sequence shown here is derived from an EMBL/GenBank/DDBJ whole genome shotgun (WGS) entry which is preliminary data.</text>
</comment>
<evidence type="ECO:0008006" key="3">
    <source>
        <dbReference type="Google" id="ProtNLM"/>
    </source>
</evidence>
<dbReference type="EMBL" id="MUEK01000001">
    <property type="protein sequence ID" value="OOE41783.1"/>
    <property type="molecule type" value="Genomic_DNA"/>
</dbReference>
<sequence length="182" mass="19913">MRKALLGALMVTLQACTSAPVDNETTDAAECVGSSALPSAWADKFVAVDDPALLASSLGQPLEGKLCQGKVYQATEGVTVYRAWNSTNPHSQFGHWWALSQPSGLVADYRQDYEICYQWSPLDKLVQCTLQPGTKIVVGNGQSAKCSEYLTYPTSSAQQVYLQEAEQAVQHCQTFDAVMRWQ</sequence>
<dbReference type="AlphaFoldDB" id="A0AB36K272"/>
<name>A0AB36K272_9GAMM</name>
<gene>
    <name evidence="1" type="ORF">BZG00_00130</name>
</gene>
<reference evidence="1 2" key="1">
    <citation type="journal article" date="2017" name="Genome Announc.">
        <title>Draft Genome Sequences of Salinivibrio proteolyticus, Salinivibrio sharmensis, Salinivibrio siamensis, Salinivibrio costicola subsp. alcaliphilus, Salinivibrio costicola subsp. vallismortis, and 29 New Isolates Belonging to the Genus Salinivibrio.</title>
        <authorList>
            <person name="Lopez-Hermoso C."/>
            <person name="de la Haba R.R."/>
            <person name="Sanchez-Porro C."/>
            <person name="Bayliss S.C."/>
            <person name="Feil E.J."/>
            <person name="Ventosa A."/>
        </authorList>
    </citation>
    <scope>NUCLEOTIDE SEQUENCE [LARGE SCALE GENOMIC DNA]</scope>
    <source>
        <strain evidence="1 2">AL184</strain>
    </source>
</reference>
<dbReference type="Proteomes" id="UP000189021">
    <property type="component" value="Unassembled WGS sequence"/>
</dbReference>
<evidence type="ECO:0000313" key="1">
    <source>
        <dbReference type="EMBL" id="OOE41783.1"/>
    </source>
</evidence>
<dbReference type="PROSITE" id="PS51257">
    <property type="entry name" value="PROKAR_LIPOPROTEIN"/>
    <property type="match status" value="1"/>
</dbReference>
<organism evidence="1 2">
    <name type="scientific">Salinivibrio kushneri</name>
    <dbReference type="NCBI Taxonomy" id="1908198"/>
    <lineage>
        <taxon>Bacteria</taxon>
        <taxon>Pseudomonadati</taxon>
        <taxon>Pseudomonadota</taxon>
        <taxon>Gammaproteobacteria</taxon>
        <taxon>Vibrionales</taxon>
        <taxon>Vibrionaceae</taxon>
        <taxon>Salinivibrio</taxon>
    </lineage>
</organism>
<protein>
    <recommendedName>
        <fullName evidence="3">Lipoprotein</fullName>
    </recommendedName>
</protein>
<dbReference type="RefSeq" id="WP_077600518.1">
    <property type="nucleotide sequence ID" value="NZ_CP040021.1"/>
</dbReference>